<evidence type="ECO:0000313" key="2">
    <source>
        <dbReference type="Proteomes" id="UP000013963"/>
    </source>
</evidence>
<protein>
    <submittedName>
        <fullName evidence="1">Uncharacterized protein</fullName>
    </submittedName>
</protein>
<dbReference type="RefSeq" id="WP_016340523.1">
    <property type="nucleotide sequence ID" value="NC_021284.1"/>
</dbReference>
<keyword evidence="2" id="KW-1185">Reference proteome</keyword>
<name>R4UD83_9MOLU</name>
<accession>R4UD83</accession>
<dbReference type="KEGG" id="ssyr:SSYRP_v1c02780"/>
<proteinExistence type="predicted"/>
<dbReference type="STRING" id="1276229.SSYRP_v1c02780"/>
<organism evidence="1 2">
    <name type="scientific">Spiroplasma syrphidicola EA-1</name>
    <dbReference type="NCBI Taxonomy" id="1276229"/>
    <lineage>
        <taxon>Bacteria</taxon>
        <taxon>Bacillati</taxon>
        <taxon>Mycoplasmatota</taxon>
        <taxon>Mollicutes</taxon>
        <taxon>Entomoplasmatales</taxon>
        <taxon>Spiroplasmataceae</taxon>
        <taxon>Spiroplasma</taxon>
    </lineage>
</organism>
<dbReference type="PATRIC" id="fig|1276229.3.peg.275"/>
<dbReference type="AlphaFoldDB" id="R4UD83"/>
<gene>
    <name evidence="1" type="ORF">SSYRP_v1c02780</name>
</gene>
<reference evidence="1 2" key="1">
    <citation type="journal article" date="2013" name="Genome Biol. Evol.">
        <title>Complete genomes of two dipteran-associated spiroplasmas provided insights into the origin, dynamics, and impacts of viral invasion in spiroplasma.</title>
        <authorList>
            <person name="Ku C."/>
            <person name="Lo W.S."/>
            <person name="Chen L.L."/>
            <person name="Kuo C.H."/>
        </authorList>
    </citation>
    <scope>NUCLEOTIDE SEQUENCE [LARGE SCALE GENOMIC DNA]</scope>
    <source>
        <strain evidence="1">EA-1</strain>
    </source>
</reference>
<sequence length="543" mass="62897">MNKIITILSTVSLISTTAIPVSNLVAKEIFNKNNYIEKTNLNKFDNSKVSLHNINFSEGWEDNIYKTIGEYLLEINQADLGNLFINVNKYKMFFTIYGDDFSKPKIGEYNKYLLVISALEDNPYYVGSTNIEIKLWNDNSQINIEEEYQDFINSQYFKENFKLDLRDSKDNVNISFLKAFIKFVNLDQTKKLLNAEILWDAWLNKEFTITNEEIKSNDFLVQYNFKITTIQSEISSILQPGVTLELQNIKGIKHDKISFQDFKPNINEILQNKSMKLNNYNSTEIINQNIRIIDSYMNQHSNGTIYESIGDFLTKYRNEYDIKGVQTKGLYFEVIYKFTPKEDSQIFKNSSILEVTFSSEDVYKNESYVINSNKIGVSGWSNWSSRFNFNSSTLNTSIDFGRIKGINNFDDLIKNFTKIRMYVDGYIQGSGNGSDKKEYGNEFNPNDGVIQNSKGAKYLDISLQNLKNNNSSGNKKQLDWEPKLDHKQGATSIQGRLENKIYYSNAAKKIYFENTLFFSTYRAGIPKAYADGWFIIRKIDILV</sequence>
<dbReference type="Proteomes" id="UP000013963">
    <property type="component" value="Chromosome"/>
</dbReference>
<dbReference type="EMBL" id="CP005078">
    <property type="protein sequence ID" value="AGM25874.1"/>
    <property type="molecule type" value="Genomic_DNA"/>
</dbReference>
<evidence type="ECO:0000313" key="1">
    <source>
        <dbReference type="EMBL" id="AGM25874.1"/>
    </source>
</evidence>
<dbReference type="HOGENOM" id="CLU_501434_0_0_14"/>